<evidence type="ECO:0000313" key="2">
    <source>
        <dbReference type="Proteomes" id="UP000887013"/>
    </source>
</evidence>
<dbReference type="EMBL" id="BMAW01114502">
    <property type="protein sequence ID" value="GFT62019.1"/>
    <property type="molecule type" value="Genomic_DNA"/>
</dbReference>
<accession>A0A8X6U0B4</accession>
<proteinExistence type="predicted"/>
<comment type="caution">
    <text evidence="1">The sequence shown here is derived from an EMBL/GenBank/DDBJ whole genome shotgun (WGS) entry which is preliminary data.</text>
</comment>
<evidence type="ECO:0000313" key="1">
    <source>
        <dbReference type="EMBL" id="GFT62019.1"/>
    </source>
</evidence>
<dbReference type="Proteomes" id="UP000887013">
    <property type="component" value="Unassembled WGS sequence"/>
</dbReference>
<protein>
    <submittedName>
        <fullName evidence="1">Uncharacterized protein</fullName>
    </submittedName>
</protein>
<keyword evidence="2" id="KW-1185">Reference proteome</keyword>
<gene>
    <name evidence="1" type="ORF">NPIL_326961</name>
</gene>
<dbReference type="AlphaFoldDB" id="A0A8X6U0B4"/>
<name>A0A8X6U0B4_NEPPI</name>
<reference evidence="1" key="1">
    <citation type="submission" date="2020-08" db="EMBL/GenBank/DDBJ databases">
        <title>Multicomponent nature underlies the extraordinary mechanical properties of spider dragline silk.</title>
        <authorList>
            <person name="Kono N."/>
            <person name="Nakamura H."/>
            <person name="Mori M."/>
            <person name="Yoshida Y."/>
            <person name="Ohtoshi R."/>
            <person name="Malay A.D."/>
            <person name="Moran D.A.P."/>
            <person name="Tomita M."/>
            <person name="Numata K."/>
            <person name="Arakawa K."/>
        </authorList>
    </citation>
    <scope>NUCLEOTIDE SEQUENCE</scope>
</reference>
<organism evidence="1 2">
    <name type="scientific">Nephila pilipes</name>
    <name type="common">Giant wood spider</name>
    <name type="synonym">Nephila maculata</name>
    <dbReference type="NCBI Taxonomy" id="299642"/>
    <lineage>
        <taxon>Eukaryota</taxon>
        <taxon>Metazoa</taxon>
        <taxon>Ecdysozoa</taxon>
        <taxon>Arthropoda</taxon>
        <taxon>Chelicerata</taxon>
        <taxon>Arachnida</taxon>
        <taxon>Araneae</taxon>
        <taxon>Araneomorphae</taxon>
        <taxon>Entelegynae</taxon>
        <taxon>Araneoidea</taxon>
        <taxon>Nephilidae</taxon>
        <taxon>Nephila</taxon>
    </lineage>
</organism>
<sequence>MFCGRAFVDCFKGLFCEGWNCLWIGKRQFVVEVDDLDSDMVKIVWGIIWYGPTARTAYLRDVGWFVLEFSGVDCGQWLDSSSNGGVICVVAGLYITNPLLLIPE</sequence>